<proteinExistence type="predicted"/>
<gene>
    <name evidence="1" type="ORF">TAV2_LOCUS21726</name>
</gene>
<evidence type="ECO:0000313" key="1">
    <source>
        <dbReference type="EMBL" id="CAH2071163.1"/>
    </source>
</evidence>
<reference evidence="1 2" key="1">
    <citation type="submission" date="2022-03" db="EMBL/GenBank/DDBJ databases">
        <authorList>
            <person name="Nunn A."/>
            <person name="Chopra R."/>
            <person name="Nunn A."/>
            <person name="Contreras Garrido A."/>
        </authorList>
    </citation>
    <scope>NUCLEOTIDE SEQUENCE [LARGE SCALE GENOMIC DNA]</scope>
</reference>
<dbReference type="Proteomes" id="UP000836841">
    <property type="component" value="Chromosome 6"/>
</dbReference>
<organism evidence="1 2">
    <name type="scientific">Thlaspi arvense</name>
    <name type="common">Field penny-cress</name>
    <dbReference type="NCBI Taxonomy" id="13288"/>
    <lineage>
        <taxon>Eukaryota</taxon>
        <taxon>Viridiplantae</taxon>
        <taxon>Streptophyta</taxon>
        <taxon>Embryophyta</taxon>
        <taxon>Tracheophyta</taxon>
        <taxon>Spermatophyta</taxon>
        <taxon>Magnoliopsida</taxon>
        <taxon>eudicotyledons</taxon>
        <taxon>Gunneridae</taxon>
        <taxon>Pentapetalae</taxon>
        <taxon>rosids</taxon>
        <taxon>malvids</taxon>
        <taxon>Brassicales</taxon>
        <taxon>Brassicaceae</taxon>
        <taxon>Thlaspideae</taxon>
        <taxon>Thlaspi</taxon>
    </lineage>
</organism>
<sequence length="363" mass="41957">MIRYYHIRGIDMSEDLIAPPPIGPELASGKWRVRVIDGDARITEERISGKEVWSMLNRRVMIDFNRNGQAIKDSGGLFGSWLGSLSNDLNLLPINYTDWRKVSNYRKEMAWKVIQKKFWFDDPKKRKKYVLSTLGCRYRALKQRLWEAHRRNTIQESFKARPGLVPEDQWKEFVEIQFTDRAKKMRERNIKIRSKLKIPHALGKKSLARKADDMEEETGTEPNRAELFIASRTRSDGSFVCDEARIYGDKLKQVTTENIQSEAHDALEQVFGPEKPGRVRCAGRGPTPSKYFSNKECTSSTAEMIHIKSQMKGFADKLDVVANALYALIESRKQEHFQAIARDENTKLKTNLYQSSSINSDQF</sequence>
<feature type="non-terminal residue" evidence="1">
    <location>
        <position position="363"/>
    </location>
</feature>
<evidence type="ECO:0000313" key="2">
    <source>
        <dbReference type="Proteomes" id="UP000836841"/>
    </source>
</evidence>
<evidence type="ECO:0008006" key="3">
    <source>
        <dbReference type="Google" id="ProtNLM"/>
    </source>
</evidence>
<accession>A0AAU9SQZ9</accession>
<dbReference type="EMBL" id="OU466862">
    <property type="protein sequence ID" value="CAH2071163.1"/>
    <property type="molecule type" value="Genomic_DNA"/>
</dbReference>
<keyword evidence="2" id="KW-1185">Reference proteome</keyword>
<dbReference type="InterPro" id="IPR004252">
    <property type="entry name" value="Probable_transposase_24"/>
</dbReference>
<name>A0AAU9SQZ9_THLAR</name>
<dbReference type="Pfam" id="PF03004">
    <property type="entry name" value="Transposase_24"/>
    <property type="match status" value="1"/>
</dbReference>
<dbReference type="PANTHER" id="PTHR33144">
    <property type="entry name" value="OS10G0409366 PROTEIN-RELATED"/>
    <property type="match status" value="1"/>
</dbReference>
<dbReference type="AlphaFoldDB" id="A0AAU9SQZ9"/>
<protein>
    <recommendedName>
        <fullName evidence="3">Transposase, Ptta/En/Spm, plant</fullName>
    </recommendedName>
</protein>
<dbReference type="PANTHER" id="PTHR33144:SF48">
    <property type="entry name" value="PLANT TRANSPOSASE (PTTA_EN_SPM FAMILY)"/>
    <property type="match status" value="1"/>
</dbReference>